<organism evidence="2 4">
    <name type="scientific">Streptomyces nodosus</name>
    <dbReference type="NCBI Taxonomy" id="40318"/>
    <lineage>
        <taxon>Bacteria</taxon>
        <taxon>Bacillati</taxon>
        <taxon>Actinomycetota</taxon>
        <taxon>Actinomycetes</taxon>
        <taxon>Kitasatosporales</taxon>
        <taxon>Streptomycetaceae</taxon>
        <taxon>Streptomyces</taxon>
    </lineage>
</organism>
<dbReference type="HOGENOM" id="CLU_055817_1_1_11"/>
<sequence>MARDIDPSLNRRRLRIELRKAREGAGLTQREAADALEWSLSKLIRLEAGTVSLSVTDLRALLQLYGVTEPGRVTDLEEAARGSKGPSWWAPYSDMVRPQFAQYLGYESAATSIRFYHPSVVYALLQIEDYTMAQLAPRENGGLTRRSAELRTTRQERLFDGDHGPAVSIVLDEAALRRVIGGPGVMRRQLEHLKTMARHPRVTLRVLPFTAGAHYSMGSSFTLLGFTDGDDLLYLEGATGSVANRDDLGLTARYQECFEDISTKAYEGDRMIELIDAVKESLDNG</sequence>
<dbReference type="Pfam" id="PF13560">
    <property type="entry name" value="HTH_31"/>
    <property type="match status" value="1"/>
</dbReference>
<reference evidence="4" key="1">
    <citation type="submission" date="2014-09" db="EMBL/GenBank/DDBJ databases">
        <title>Sequence of the Streptomyces nodosus genome.</title>
        <authorList>
            <person name="Sweeney P."/>
            <person name="Stephens N."/>
            <person name="Murphy C."/>
            <person name="Caffrey P."/>
        </authorList>
    </citation>
    <scope>NUCLEOTIDE SEQUENCE [LARGE SCALE GENOMIC DNA]</scope>
    <source>
        <strain evidence="4">ATCC 14899</strain>
    </source>
</reference>
<dbReference type="SMART" id="SM00530">
    <property type="entry name" value="HTH_XRE"/>
    <property type="match status" value="1"/>
</dbReference>
<dbReference type="Pfam" id="PF19054">
    <property type="entry name" value="DUF5753"/>
    <property type="match status" value="1"/>
</dbReference>
<reference evidence="2 4" key="2">
    <citation type="journal article" date="2016" name="Appl. Microbiol. Biotechnol.">
        <title>Exploiting the genome sequence of Streptomyces nodosus for enhanced antibiotic production.</title>
        <authorList>
            <person name="Sweeney P."/>
            <person name="Murphy C.D."/>
            <person name="Caffrey P."/>
        </authorList>
    </citation>
    <scope>NUCLEOTIDE SEQUENCE [LARGE SCALE GENOMIC DNA]</scope>
    <source>
        <strain evidence="2 4">ATCC 14899</strain>
    </source>
</reference>
<evidence type="ECO:0000313" key="4">
    <source>
        <dbReference type="Proteomes" id="UP000031526"/>
    </source>
</evidence>
<dbReference type="SUPFAM" id="SSF47413">
    <property type="entry name" value="lambda repressor-like DNA-binding domains"/>
    <property type="match status" value="1"/>
</dbReference>
<gene>
    <name evidence="3" type="ORF">CP978_08805</name>
    <name evidence="2" type="ORF">SNOD_08470</name>
</gene>
<evidence type="ECO:0000313" key="2">
    <source>
        <dbReference type="EMBL" id="AJE40061.1"/>
    </source>
</evidence>
<dbReference type="RefSeq" id="WP_043439161.1">
    <property type="nucleotide sequence ID" value="NZ_CP009313.1"/>
</dbReference>
<dbReference type="Gene3D" id="1.10.260.40">
    <property type="entry name" value="lambda repressor-like DNA-binding domains"/>
    <property type="match status" value="1"/>
</dbReference>
<accession>A0A0B5DHW5</accession>
<dbReference type="EMBL" id="CP009313">
    <property type="protein sequence ID" value="AJE40061.1"/>
    <property type="molecule type" value="Genomic_DNA"/>
</dbReference>
<dbReference type="OrthoDB" id="5177725at2"/>
<evidence type="ECO:0000259" key="1">
    <source>
        <dbReference type="PROSITE" id="PS50943"/>
    </source>
</evidence>
<name>A0A0B5DHW5_9ACTN</name>
<dbReference type="CDD" id="cd00093">
    <property type="entry name" value="HTH_XRE"/>
    <property type="match status" value="1"/>
</dbReference>
<dbReference type="STRING" id="40318.SNOD_08470"/>
<dbReference type="GO" id="GO:0003677">
    <property type="term" value="F:DNA binding"/>
    <property type="evidence" value="ECO:0007669"/>
    <property type="project" value="InterPro"/>
</dbReference>
<dbReference type="KEGG" id="snq:CP978_08805"/>
<dbReference type="Proteomes" id="UP000031526">
    <property type="component" value="Chromosome"/>
</dbReference>
<feature type="domain" description="HTH cro/C1-type" evidence="1">
    <location>
        <begin position="18"/>
        <end position="72"/>
    </location>
</feature>
<dbReference type="InterPro" id="IPR001387">
    <property type="entry name" value="Cro/C1-type_HTH"/>
</dbReference>
<dbReference type="EMBL" id="CP023747">
    <property type="protein sequence ID" value="QEV38642.1"/>
    <property type="molecule type" value="Genomic_DNA"/>
</dbReference>
<dbReference type="PROSITE" id="PS50943">
    <property type="entry name" value="HTH_CROC1"/>
    <property type="match status" value="1"/>
</dbReference>
<dbReference type="InterPro" id="IPR010982">
    <property type="entry name" value="Lambda_DNA-bd_dom_sf"/>
</dbReference>
<dbReference type="InterPro" id="IPR043917">
    <property type="entry name" value="DUF5753"/>
</dbReference>
<proteinExistence type="predicted"/>
<protein>
    <submittedName>
        <fullName evidence="2">XRE family transcriptional regulator</fullName>
    </submittedName>
</protein>
<reference evidence="3 5" key="3">
    <citation type="submission" date="2017-09" db="EMBL/GenBank/DDBJ databases">
        <title>Streptomyces genome completion.</title>
        <authorList>
            <person name="Lee N."/>
            <person name="Cho B.-K."/>
        </authorList>
    </citation>
    <scope>NUCLEOTIDE SEQUENCE [LARGE SCALE GENOMIC DNA]</scope>
    <source>
        <strain evidence="3 5">ATCC 14899</strain>
    </source>
</reference>
<keyword evidence="4" id="KW-1185">Reference proteome</keyword>
<dbReference type="Proteomes" id="UP000325763">
    <property type="component" value="Chromosome"/>
</dbReference>
<evidence type="ECO:0000313" key="3">
    <source>
        <dbReference type="EMBL" id="QEV38642.1"/>
    </source>
</evidence>
<evidence type="ECO:0000313" key="5">
    <source>
        <dbReference type="Proteomes" id="UP000325763"/>
    </source>
</evidence>
<dbReference type="AlphaFoldDB" id="A0A0B5DHW5"/>